<dbReference type="AlphaFoldDB" id="A0A1I6IFZ2"/>
<dbReference type="InterPro" id="IPR011047">
    <property type="entry name" value="Quinoprotein_ADH-like_sf"/>
</dbReference>
<dbReference type="Pfam" id="PF13360">
    <property type="entry name" value="PQQ_2"/>
    <property type="match status" value="2"/>
</dbReference>
<dbReference type="OrthoDB" id="145878at2157"/>
<dbReference type="RefSeq" id="WP_089882697.1">
    <property type="nucleotide sequence ID" value="NZ_FOYS01000005.1"/>
</dbReference>
<evidence type="ECO:0000313" key="3">
    <source>
        <dbReference type="EMBL" id="SFR65240.1"/>
    </source>
</evidence>
<dbReference type="Gene3D" id="2.40.128.630">
    <property type="match status" value="1"/>
</dbReference>
<name>A0A1I6IFZ2_9EURY</name>
<feature type="domain" description="Pyrrolo-quinoline quinone repeat" evidence="2">
    <location>
        <begin position="320"/>
        <end position="390"/>
    </location>
</feature>
<organism evidence="3 4">
    <name type="scientific">Halogeometricum limi</name>
    <dbReference type="NCBI Taxonomy" id="555875"/>
    <lineage>
        <taxon>Archaea</taxon>
        <taxon>Methanobacteriati</taxon>
        <taxon>Methanobacteriota</taxon>
        <taxon>Stenosarchaea group</taxon>
        <taxon>Halobacteria</taxon>
        <taxon>Halobacteriales</taxon>
        <taxon>Haloferacaceae</taxon>
        <taxon>Halogeometricum</taxon>
    </lineage>
</organism>
<dbReference type="SUPFAM" id="SSF50998">
    <property type="entry name" value="Quinoprotein alcohol dehydrogenase-like"/>
    <property type="match status" value="1"/>
</dbReference>
<protein>
    <submittedName>
        <fullName evidence="3">Outer membrane protein assembly factor BamB, contains PQQ-like beta-propeller repeat</fullName>
    </submittedName>
</protein>
<dbReference type="InterPro" id="IPR006311">
    <property type="entry name" value="TAT_signal"/>
</dbReference>
<proteinExistence type="predicted"/>
<gene>
    <name evidence="3" type="ORF">SAMN04488124_3162</name>
</gene>
<reference evidence="4" key="1">
    <citation type="submission" date="2016-10" db="EMBL/GenBank/DDBJ databases">
        <authorList>
            <person name="Varghese N."/>
            <person name="Submissions S."/>
        </authorList>
    </citation>
    <scope>NUCLEOTIDE SEQUENCE [LARGE SCALE GENOMIC DNA]</scope>
    <source>
        <strain evidence="4">CGMCC 1.8711</strain>
    </source>
</reference>
<feature type="region of interest" description="Disordered" evidence="1">
    <location>
        <begin position="42"/>
        <end position="69"/>
    </location>
</feature>
<feature type="domain" description="Pyrrolo-quinoline quinone repeat" evidence="2">
    <location>
        <begin position="190"/>
        <end position="294"/>
    </location>
</feature>
<dbReference type="PANTHER" id="PTHR34512:SF30">
    <property type="entry name" value="OUTER MEMBRANE PROTEIN ASSEMBLY FACTOR BAMB"/>
    <property type="match status" value="1"/>
</dbReference>
<dbReference type="PROSITE" id="PS51257">
    <property type="entry name" value="PROKAR_LIPOPROTEIN"/>
    <property type="match status" value="1"/>
</dbReference>
<keyword evidence="4" id="KW-1185">Reference proteome</keyword>
<dbReference type="InterPro" id="IPR002372">
    <property type="entry name" value="PQQ_rpt_dom"/>
</dbReference>
<dbReference type="PROSITE" id="PS51318">
    <property type="entry name" value="TAT"/>
    <property type="match status" value="1"/>
</dbReference>
<dbReference type="STRING" id="555875.SAMN04488124_3162"/>
<dbReference type="PANTHER" id="PTHR34512">
    <property type="entry name" value="CELL SURFACE PROTEIN"/>
    <property type="match status" value="1"/>
</dbReference>
<dbReference type="InterPro" id="IPR015943">
    <property type="entry name" value="WD40/YVTN_repeat-like_dom_sf"/>
</dbReference>
<dbReference type="Proteomes" id="UP000243250">
    <property type="component" value="Unassembled WGS sequence"/>
</dbReference>
<evidence type="ECO:0000256" key="1">
    <source>
        <dbReference type="SAM" id="MobiDB-lite"/>
    </source>
</evidence>
<sequence>MVPSSRRRFLAGLGVVGTAGLAGCLDAIPRFPKRVHDRDAVLTPRSDGWRSKHGGSARRGVTDGSLPSDATASPVLAVDDWWEVQPVFGPDEVVVPVQLPPESDAHEPSFEGLVALDSKSGDERWRFAYEKPFATPTVVGDTVFVQGKTTYALDRTDGTRYWEYRSGYGYAGTAPVFVDGVVAVIASRSRTVAGVDARTGEKLWSTPLVSEFPTGIASDGDSVYACTPGGGDDGPGELARLDASTGAFEWRTDLDARVSTPTVGTDRVYAWVGRRLAAFDGATGDELWSVRLRTSDHRYPPVVVDGGQCLTLEQKRGRNPNPTLVALDATSGEVQWRGPSAHELDTVQLAANETHVYVVLDSHDVAAVDRTDGTVTETWELPGHPTAGVAVDDGTAAVVTREEFEESVTLLN</sequence>
<evidence type="ECO:0000259" key="2">
    <source>
        <dbReference type="Pfam" id="PF13360"/>
    </source>
</evidence>
<evidence type="ECO:0000313" key="4">
    <source>
        <dbReference type="Proteomes" id="UP000243250"/>
    </source>
</evidence>
<dbReference type="EMBL" id="FOYS01000005">
    <property type="protein sequence ID" value="SFR65240.1"/>
    <property type="molecule type" value="Genomic_DNA"/>
</dbReference>
<accession>A0A1I6IFZ2</accession>
<dbReference type="InterPro" id="IPR018391">
    <property type="entry name" value="PQQ_b-propeller_rpt"/>
</dbReference>
<dbReference type="Gene3D" id="2.130.10.10">
    <property type="entry name" value="YVTN repeat-like/Quinoprotein amine dehydrogenase"/>
    <property type="match status" value="1"/>
</dbReference>
<dbReference type="SMART" id="SM00564">
    <property type="entry name" value="PQQ"/>
    <property type="match status" value="6"/>
</dbReference>